<name>G4N468_PYRO7</name>
<evidence type="ECO:0000256" key="2">
    <source>
        <dbReference type="SAM" id="MobiDB-lite"/>
    </source>
</evidence>
<gene>
    <name evidence="4" type="ORF">MGG_16860</name>
</gene>
<feature type="region of interest" description="Disordered" evidence="2">
    <location>
        <begin position="194"/>
        <end position="221"/>
    </location>
</feature>
<evidence type="ECO:0000313" key="5">
    <source>
        <dbReference type="Proteomes" id="UP000009058"/>
    </source>
</evidence>
<proteinExistence type="predicted"/>
<reference evidence="4 5" key="1">
    <citation type="journal article" date="2005" name="Nature">
        <title>The genome sequence of the rice blast fungus Magnaporthe grisea.</title>
        <authorList>
            <person name="Dean R.A."/>
            <person name="Talbot N.J."/>
            <person name="Ebbole D.J."/>
            <person name="Farman M.L."/>
            <person name="Mitchell T.K."/>
            <person name="Orbach M.J."/>
            <person name="Thon M."/>
            <person name="Kulkarni R."/>
            <person name="Xu J.R."/>
            <person name="Pan H."/>
            <person name="Read N.D."/>
            <person name="Lee Y.H."/>
            <person name="Carbone I."/>
            <person name="Brown D."/>
            <person name="Oh Y.Y."/>
            <person name="Donofrio N."/>
            <person name="Jeong J.S."/>
            <person name="Soanes D.M."/>
            <person name="Djonovic S."/>
            <person name="Kolomiets E."/>
            <person name="Rehmeyer C."/>
            <person name="Li W."/>
            <person name="Harding M."/>
            <person name="Kim S."/>
            <person name="Lebrun M.H."/>
            <person name="Bohnert H."/>
            <person name="Coughlan S."/>
            <person name="Butler J."/>
            <person name="Calvo S."/>
            <person name="Ma L.J."/>
            <person name="Nicol R."/>
            <person name="Purcell S."/>
            <person name="Nusbaum C."/>
            <person name="Galagan J.E."/>
            <person name="Birren B.W."/>
        </authorList>
    </citation>
    <scope>NUCLEOTIDE SEQUENCE [LARGE SCALE GENOMIC DNA]</scope>
    <source>
        <strain evidence="5">70-15 / ATCC MYA-4617 / FGSC 8958</strain>
    </source>
</reference>
<feature type="compositionally biased region" description="Polar residues" evidence="2">
    <location>
        <begin position="212"/>
        <end position="221"/>
    </location>
</feature>
<feature type="coiled-coil region" evidence="1">
    <location>
        <begin position="81"/>
        <end position="115"/>
    </location>
</feature>
<evidence type="ECO:0000313" key="4">
    <source>
        <dbReference type="EMBL" id="EHA52788.1"/>
    </source>
</evidence>
<dbReference type="VEuPathDB" id="FungiDB:MGG_16860"/>
<organism evidence="4 5">
    <name type="scientific">Pyricularia oryzae (strain 70-15 / ATCC MYA-4617 / FGSC 8958)</name>
    <name type="common">Rice blast fungus</name>
    <name type="synonym">Magnaporthe oryzae</name>
    <dbReference type="NCBI Taxonomy" id="242507"/>
    <lineage>
        <taxon>Eukaryota</taxon>
        <taxon>Fungi</taxon>
        <taxon>Dikarya</taxon>
        <taxon>Ascomycota</taxon>
        <taxon>Pezizomycotina</taxon>
        <taxon>Sordariomycetes</taxon>
        <taxon>Sordariomycetidae</taxon>
        <taxon>Magnaporthales</taxon>
        <taxon>Pyriculariaceae</taxon>
        <taxon>Pyricularia</taxon>
    </lineage>
</organism>
<keyword evidence="5" id="KW-1185">Reference proteome</keyword>
<dbReference type="GeneID" id="12985109"/>
<keyword evidence="3" id="KW-0732">Signal</keyword>
<accession>G4N468</accession>
<dbReference type="OMA" id="ERAQIWA"/>
<dbReference type="Proteomes" id="UP000009058">
    <property type="component" value="Chromosome 3"/>
</dbReference>
<dbReference type="HOGENOM" id="CLU_1230162_0_0_1"/>
<feature type="signal peptide" evidence="3">
    <location>
        <begin position="1"/>
        <end position="17"/>
    </location>
</feature>
<sequence>MMHGITISFALLGLAFAAPADQRATELQTRQFQIGPGSGVILEPSKPGGNCDKDIFEKTGFCIISGKINPRQTFTLPSDKGANLREAIKEAQLEIQRLEAKDSLSKDEKKQLEALKYFVKKTSGVISISPVDGGSTVLVPGRLARRQSSGSPCLVDLEKYQRELMAFLLSFPPRERAQIWAELIQNVCNIQTGPIKPDPTIPGGPIKPDQPAPSTTLKPSD</sequence>
<reference key="2">
    <citation type="submission" date="2011-05" db="EMBL/GenBank/DDBJ databases">
        <title>The Genome Sequence of Magnaporthe oryzae 70-15.</title>
        <authorList>
            <consortium name="The Broad Institute Genome Sequencing Platform"/>
            <person name="Ma L.-J."/>
            <person name="Dead R."/>
            <person name="Young S.K."/>
            <person name="Zeng Q."/>
            <person name="Gargeya S."/>
            <person name="Fitzgerald M."/>
            <person name="Haas B."/>
            <person name="Abouelleil A."/>
            <person name="Alvarado L."/>
            <person name="Arachchi H.M."/>
            <person name="Berlin A."/>
            <person name="Brown A."/>
            <person name="Chapman S.B."/>
            <person name="Chen Z."/>
            <person name="Dunbar C."/>
            <person name="Freedman E."/>
            <person name="Gearin G."/>
            <person name="Gellesch M."/>
            <person name="Goldberg J."/>
            <person name="Griggs A."/>
            <person name="Gujja S."/>
            <person name="Heiman D."/>
            <person name="Howarth C."/>
            <person name="Larson L."/>
            <person name="Lui A."/>
            <person name="MacDonald P.J.P."/>
            <person name="Mehta T."/>
            <person name="Montmayeur A."/>
            <person name="Murphy C."/>
            <person name="Neiman D."/>
            <person name="Pearson M."/>
            <person name="Priest M."/>
            <person name="Roberts A."/>
            <person name="Saif S."/>
            <person name="Shea T."/>
            <person name="Shenoy N."/>
            <person name="Sisk P."/>
            <person name="Stolte C."/>
            <person name="Sykes S."/>
            <person name="Yandava C."/>
            <person name="Wortman J."/>
            <person name="Nusbaum C."/>
            <person name="Birren B."/>
        </authorList>
    </citation>
    <scope>NUCLEOTIDE SEQUENCE</scope>
    <source>
        <strain>70-15</strain>
    </source>
</reference>
<evidence type="ECO:0000256" key="1">
    <source>
        <dbReference type="SAM" id="Coils"/>
    </source>
</evidence>
<dbReference type="EMBL" id="CM001233">
    <property type="protein sequence ID" value="EHA52788.1"/>
    <property type="molecule type" value="Genomic_DNA"/>
</dbReference>
<evidence type="ECO:0000256" key="3">
    <source>
        <dbReference type="SAM" id="SignalP"/>
    </source>
</evidence>
<dbReference type="eggNOG" id="ENOG502RM58">
    <property type="taxonomic scope" value="Eukaryota"/>
</dbReference>
<dbReference type="RefSeq" id="XP_003712595.1">
    <property type="nucleotide sequence ID" value="XM_003712547.1"/>
</dbReference>
<dbReference type="KEGG" id="mgr:MGG_16860"/>
<dbReference type="AlphaFoldDB" id="G4N468"/>
<dbReference type="OrthoDB" id="5185152at2759"/>
<dbReference type="InParanoid" id="G4N468"/>
<feature type="chain" id="PRO_5003466570" evidence="3">
    <location>
        <begin position="18"/>
        <end position="221"/>
    </location>
</feature>
<keyword evidence="1" id="KW-0175">Coiled coil</keyword>
<protein>
    <submittedName>
        <fullName evidence="4">Uncharacterized protein</fullName>
    </submittedName>
</protein>
<dbReference type="SMR" id="G4N468"/>